<dbReference type="SUPFAM" id="SSF55073">
    <property type="entry name" value="Nucleotide cyclase"/>
    <property type="match status" value="1"/>
</dbReference>
<reference evidence="13 14" key="1">
    <citation type="submission" date="2023-11" db="EMBL/GenBank/DDBJ databases">
        <title>Plant-associative lifestyle of Vibrio porteresiae and its evolutionary dynamics.</title>
        <authorList>
            <person name="Rameshkumar N."/>
            <person name="Kirti K."/>
        </authorList>
    </citation>
    <scope>NUCLEOTIDE SEQUENCE [LARGE SCALE GENOMIC DNA]</scope>
    <source>
        <strain evidence="13 14">MSSRF30</strain>
    </source>
</reference>
<dbReference type="NCBIfam" id="TIGR00229">
    <property type="entry name" value="sensory_box"/>
    <property type="match status" value="1"/>
</dbReference>
<proteinExistence type="predicted"/>
<feature type="transmembrane region" description="Helical" evidence="10">
    <location>
        <begin position="321"/>
        <end position="338"/>
    </location>
</feature>
<keyword evidence="10" id="KW-1133">Transmembrane helix</keyword>
<evidence type="ECO:0000256" key="10">
    <source>
        <dbReference type="SAM" id="Phobius"/>
    </source>
</evidence>
<evidence type="ECO:0000256" key="6">
    <source>
        <dbReference type="ARBA" id="ARBA00022777"/>
    </source>
</evidence>
<dbReference type="SUPFAM" id="SSF55785">
    <property type="entry name" value="PYP-like sensor domain (PAS domain)"/>
    <property type="match status" value="1"/>
</dbReference>
<keyword evidence="7" id="KW-0067">ATP-binding</keyword>
<dbReference type="Proteomes" id="UP001304071">
    <property type="component" value="Chromosome 1"/>
</dbReference>
<dbReference type="PANTHER" id="PTHR45138">
    <property type="entry name" value="REGULATORY COMPONENTS OF SENSORY TRANSDUCTION SYSTEM"/>
    <property type="match status" value="1"/>
</dbReference>
<dbReference type="CDD" id="cd00130">
    <property type="entry name" value="PAS"/>
    <property type="match status" value="1"/>
</dbReference>
<keyword evidence="4 13" id="KW-0808">Transferase</keyword>
<dbReference type="Pfam" id="PF00990">
    <property type="entry name" value="GGDEF"/>
    <property type="match status" value="1"/>
</dbReference>
<sequence length="637" mass="73366">MKRVRRTLIRATLLWLALSVIPLAYFFYLSTTAHHFLLKGLEQRGEQFLSYVDTQANRTTNQIKQTFDELSHSELLLDFAKEPSARLKHYLINQWYVTSYNSTLFYQLRYLDKVGNELIRVDYTQSSPFPFIVPDSQLQAKGHRDYFRYAQQLKPGEEGLFGIDLEYEHEKPVIPYKPGLRLIMPVDSPSERLGYFIANLDVLAVIRQMTHNTQNLAVDFVDNDGFYIISSAPSKLFGDLIFERASNNLPSDNPELWKKIKEQPNRQGTFFSNNDGLFIYQPFVNSLFTNSGTLNLVTSYPGAYVMAMFHERDNIIRSDAIVIWLLLGLFSIVFALYWETYRQIKMDRTYAEYAIENGMAIVLTDQNHTILRANNQFADLVGISPARLLGQNLLYFQPTKEKQALITEALSNTNEWQGEFVLKSPNGDEMICQTIIKTLFNKIKRVQYYVYSFADISEHHNEIMELKEKSERDPTTSLWNKKKFEQTLTYNSRLRQRYPDQPNSCLAVLDIDSFKSINDSLGHAVGDEVILYVAIQLKSLMRDTDFIARIGGDEFAVIIQHSNLDHAAKLMNRIRVSIASWPKHNVSISVGIAQLTEDPLVTFSNADQALYRSKRKGKNCVSIHGVEKLSLVENRNL</sequence>
<keyword evidence="10" id="KW-0472">Membrane</keyword>
<dbReference type="PROSITE" id="PS50887">
    <property type="entry name" value="GGDEF"/>
    <property type="match status" value="1"/>
</dbReference>
<dbReference type="PROSITE" id="PS50112">
    <property type="entry name" value="PAS"/>
    <property type="match status" value="1"/>
</dbReference>
<protein>
    <recommendedName>
        <fullName evidence="2">diguanylate cyclase</fullName>
        <ecNumber evidence="2">2.7.7.65</ecNumber>
    </recommendedName>
</protein>
<organism evidence="13 14">
    <name type="scientific">Vibrio porteresiae DSM 19223</name>
    <dbReference type="NCBI Taxonomy" id="1123496"/>
    <lineage>
        <taxon>Bacteria</taxon>
        <taxon>Pseudomonadati</taxon>
        <taxon>Pseudomonadota</taxon>
        <taxon>Gammaproteobacteria</taxon>
        <taxon>Vibrionales</taxon>
        <taxon>Vibrionaceae</taxon>
        <taxon>Vibrio</taxon>
    </lineage>
</organism>
<evidence type="ECO:0000256" key="7">
    <source>
        <dbReference type="ARBA" id="ARBA00022840"/>
    </source>
</evidence>
<evidence type="ECO:0000256" key="3">
    <source>
        <dbReference type="ARBA" id="ARBA00022553"/>
    </source>
</evidence>
<evidence type="ECO:0000256" key="4">
    <source>
        <dbReference type="ARBA" id="ARBA00022679"/>
    </source>
</evidence>
<feature type="transmembrane region" description="Helical" evidence="10">
    <location>
        <begin position="12"/>
        <end position="29"/>
    </location>
</feature>
<keyword evidence="5" id="KW-0547">Nucleotide-binding</keyword>
<dbReference type="Pfam" id="PF21623">
    <property type="entry name" value="HK_sensor_dom_bact"/>
    <property type="match status" value="1"/>
</dbReference>
<keyword evidence="3" id="KW-0597">Phosphoprotein</keyword>
<dbReference type="InterPro" id="IPR029151">
    <property type="entry name" value="Sensor-like_sf"/>
</dbReference>
<dbReference type="InterPro" id="IPR029787">
    <property type="entry name" value="Nucleotide_cyclase"/>
</dbReference>
<evidence type="ECO:0000256" key="5">
    <source>
        <dbReference type="ARBA" id="ARBA00022741"/>
    </source>
</evidence>
<dbReference type="NCBIfam" id="TIGR00254">
    <property type="entry name" value="GGDEF"/>
    <property type="match status" value="1"/>
</dbReference>
<dbReference type="InterPro" id="IPR000160">
    <property type="entry name" value="GGDEF_dom"/>
</dbReference>
<keyword evidence="14" id="KW-1185">Reference proteome</keyword>
<evidence type="ECO:0000259" key="12">
    <source>
        <dbReference type="PROSITE" id="PS50887"/>
    </source>
</evidence>
<feature type="domain" description="GGDEF" evidence="12">
    <location>
        <begin position="502"/>
        <end position="626"/>
    </location>
</feature>
<evidence type="ECO:0000313" key="14">
    <source>
        <dbReference type="Proteomes" id="UP001304071"/>
    </source>
</evidence>
<dbReference type="Gene3D" id="3.30.70.270">
    <property type="match status" value="1"/>
</dbReference>
<dbReference type="CDD" id="cd01949">
    <property type="entry name" value="GGDEF"/>
    <property type="match status" value="1"/>
</dbReference>
<dbReference type="Gene3D" id="3.30.450.20">
    <property type="entry name" value="PAS domain"/>
    <property type="match status" value="3"/>
</dbReference>
<dbReference type="InterPro" id="IPR048760">
    <property type="entry name" value="VP0354-like_sensor_dom"/>
</dbReference>
<evidence type="ECO:0000256" key="8">
    <source>
        <dbReference type="ARBA" id="ARBA00023012"/>
    </source>
</evidence>
<dbReference type="PANTHER" id="PTHR45138:SF9">
    <property type="entry name" value="DIGUANYLATE CYCLASE DGCM-RELATED"/>
    <property type="match status" value="1"/>
</dbReference>
<evidence type="ECO:0000313" key="13">
    <source>
        <dbReference type="EMBL" id="WPC73930.1"/>
    </source>
</evidence>
<dbReference type="Pfam" id="PF13426">
    <property type="entry name" value="PAS_9"/>
    <property type="match status" value="1"/>
</dbReference>
<feature type="domain" description="PAS" evidence="11">
    <location>
        <begin position="361"/>
        <end position="417"/>
    </location>
</feature>
<keyword evidence="6" id="KW-0418">Kinase</keyword>
<dbReference type="SMART" id="SM00267">
    <property type="entry name" value="GGDEF"/>
    <property type="match status" value="1"/>
</dbReference>
<gene>
    <name evidence="13" type="ORF">R8Z52_01170</name>
</gene>
<dbReference type="GO" id="GO:0052621">
    <property type="term" value="F:diguanylate cyclase activity"/>
    <property type="evidence" value="ECO:0007669"/>
    <property type="project" value="UniProtKB-EC"/>
</dbReference>
<name>A0ABZ0QBZ5_9VIBR</name>
<keyword evidence="8" id="KW-0902">Two-component regulatory system</keyword>
<accession>A0ABZ0QBZ5</accession>
<dbReference type="InterPro" id="IPR000014">
    <property type="entry name" value="PAS"/>
</dbReference>
<dbReference type="RefSeq" id="WP_261893934.1">
    <property type="nucleotide sequence ID" value="NZ_AP024895.1"/>
</dbReference>
<dbReference type="EMBL" id="CP138203">
    <property type="protein sequence ID" value="WPC73930.1"/>
    <property type="molecule type" value="Genomic_DNA"/>
</dbReference>
<comment type="catalytic activity">
    <reaction evidence="9">
        <text>2 GTP = 3',3'-c-di-GMP + 2 diphosphate</text>
        <dbReference type="Rhea" id="RHEA:24898"/>
        <dbReference type="ChEBI" id="CHEBI:33019"/>
        <dbReference type="ChEBI" id="CHEBI:37565"/>
        <dbReference type="ChEBI" id="CHEBI:58805"/>
        <dbReference type="EC" id="2.7.7.65"/>
    </reaction>
</comment>
<keyword evidence="13" id="KW-0548">Nucleotidyltransferase</keyword>
<dbReference type="InterPro" id="IPR050469">
    <property type="entry name" value="Diguanylate_Cyclase"/>
</dbReference>
<evidence type="ECO:0000259" key="11">
    <source>
        <dbReference type="PROSITE" id="PS50112"/>
    </source>
</evidence>
<evidence type="ECO:0000256" key="9">
    <source>
        <dbReference type="ARBA" id="ARBA00034247"/>
    </source>
</evidence>
<dbReference type="SUPFAM" id="SSF103190">
    <property type="entry name" value="Sensory domain-like"/>
    <property type="match status" value="2"/>
</dbReference>
<keyword evidence="10" id="KW-0812">Transmembrane</keyword>
<evidence type="ECO:0000256" key="2">
    <source>
        <dbReference type="ARBA" id="ARBA00012528"/>
    </source>
</evidence>
<evidence type="ECO:0000256" key="1">
    <source>
        <dbReference type="ARBA" id="ARBA00004533"/>
    </source>
</evidence>
<dbReference type="EC" id="2.7.7.65" evidence="2"/>
<dbReference type="InterPro" id="IPR043128">
    <property type="entry name" value="Rev_trsase/Diguanyl_cyclase"/>
</dbReference>
<comment type="subcellular location">
    <subcellularLocation>
        <location evidence="1">Cell inner membrane</location>
    </subcellularLocation>
</comment>
<dbReference type="InterPro" id="IPR035965">
    <property type="entry name" value="PAS-like_dom_sf"/>
</dbReference>